<keyword evidence="1" id="KW-1133">Transmembrane helix</keyword>
<evidence type="ECO:0000313" key="2">
    <source>
        <dbReference type="EMBL" id="ETK11386.1"/>
    </source>
</evidence>
<organism evidence="2 3">
    <name type="scientific">Tannerella sp. oral taxon BU063 isolate Cell 8/11</name>
    <dbReference type="NCBI Taxonomy" id="1411915"/>
    <lineage>
        <taxon>Bacteria</taxon>
        <taxon>Pseudomonadati</taxon>
        <taxon>Bacteroidota</taxon>
        <taxon>Bacteroidia</taxon>
        <taxon>Bacteroidales</taxon>
        <taxon>Tannerellaceae</taxon>
        <taxon>Tannerella</taxon>
    </lineage>
</organism>
<dbReference type="Gene3D" id="3.40.1360.10">
    <property type="match status" value="1"/>
</dbReference>
<sequence length="141" mass="16284">MKGIQKTGREKHAPFLYFLIGNLVLFDWRIIYLSFLTLQRQGQLNFAKMDRPDCLILNSVSHLTKALPLLASYADIQCYLDNDRAGTDALQQLKQTLGRRISDVSQIYSGCKDLNDYLINRNAEVAQKSRVQDRPIRPRRI</sequence>
<name>W2CXZ3_9BACT</name>
<protein>
    <recommendedName>
        <fullName evidence="4">Toprim domain-containing protein</fullName>
    </recommendedName>
</protein>
<comment type="caution">
    <text evidence="2">The sequence shown here is derived from an EMBL/GenBank/DDBJ whole genome shotgun (WGS) entry which is preliminary data.</text>
</comment>
<dbReference type="AlphaFoldDB" id="W2CXZ3"/>
<feature type="transmembrane region" description="Helical" evidence="1">
    <location>
        <begin position="15"/>
        <end position="38"/>
    </location>
</feature>
<dbReference type="EMBL" id="AYYF01001567">
    <property type="protein sequence ID" value="ETK11386.1"/>
    <property type="molecule type" value="Genomic_DNA"/>
</dbReference>
<evidence type="ECO:0000313" key="3">
    <source>
        <dbReference type="Proteomes" id="UP000034980"/>
    </source>
</evidence>
<keyword evidence="1" id="KW-0812">Transmembrane</keyword>
<dbReference type="Pfam" id="PF13155">
    <property type="entry name" value="Toprim_2"/>
    <property type="match status" value="1"/>
</dbReference>
<reference evidence="2 3" key="1">
    <citation type="submission" date="2013-11" db="EMBL/GenBank/DDBJ databases">
        <title>Single cell genomics of uncultured Tannerella BU063 (oral taxon 286).</title>
        <authorList>
            <person name="Beall C.J."/>
            <person name="Campbell A.G."/>
            <person name="Griffen A.L."/>
            <person name="Podar M."/>
            <person name="Leys E.J."/>
        </authorList>
    </citation>
    <scope>NUCLEOTIDE SEQUENCE [LARGE SCALE GENOMIC DNA]</scope>
    <source>
        <strain evidence="2">Cell 8/11</strain>
    </source>
</reference>
<evidence type="ECO:0008006" key="4">
    <source>
        <dbReference type="Google" id="ProtNLM"/>
    </source>
</evidence>
<dbReference type="Proteomes" id="UP000034980">
    <property type="component" value="Unassembled WGS sequence"/>
</dbReference>
<proteinExistence type="predicted"/>
<evidence type="ECO:0000256" key="1">
    <source>
        <dbReference type="SAM" id="Phobius"/>
    </source>
</evidence>
<keyword evidence="1" id="KW-0472">Membrane</keyword>
<dbReference type="PATRIC" id="fig|1411915.3.peg.1880"/>
<accession>W2CXZ3</accession>
<dbReference type="SUPFAM" id="SSF56731">
    <property type="entry name" value="DNA primase core"/>
    <property type="match status" value="1"/>
</dbReference>
<gene>
    <name evidence="2" type="ORF">T235_15755</name>
</gene>